<dbReference type="GeneID" id="25472621"/>
<sequence length="302" mass="33148">MDALRLVEPPMRTTHIGGQDSSRQQVLIVDRNTLACVTNTQLILYKIGFFPPTCEEHLLTPSNAPCLRDPYVLHSSNAFEDDGGISAVAIDNDHELIAICGRSIGKPANIYIYSSSTFELVQLFKAFAERGFSAAAFRGKFALTGNDVGVSIGGCNPETRDANRELEISDKKAASEETLQASMEQDAYREISVIGSSTLKLKIEETSDGNMPKDELVDPEQVPLLAVVGWEGDEGEVASLSTSYLTLWNVSTASPFLRLNTPALQVLDLQWYEVWCGRPLLFFYAGALLSAVVSRRLLAFYI</sequence>
<organism evidence="1 2">
    <name type="scientific">Eimeria necatrix</name>
    <dbReference type="NCBI Taxonomy" id="51315"/>
    <lineage>
        <taxon>Eukaryota</taxon>
        <taxon>Sar</taxon>
        <taxon>Alveolata</taxon>
        <taxon>Apicomplexa</taxon>
        <taxon>Conoidasida</taxon>
        <taxon>Coccidia</taxon>
        <taxon>Eucoccidiorida</taxon>
        <taxon>Eimeriorina</taxon>
        <taxon>Eimeriidae</taxon>
        <taxon>Eimeria</taxon>
    </lineage>
</organism>
<evidence type="ECO:0000313" key="1">
    <source>
        <dbReference type="EMBL" id="CDJ66603.1"/>
    </source>
</evidence>
<protein>
    <submittedName>
        <fullName evidence="1">WD domain-containing protein, putative</fullName>
    </submittedName>
</protein>
<dbReference type="RefSeq" id="XP_013435070.1">
    <property type="nucleotide sequence ID" value="XM_013579616.1"/>
</dbReference>
<reference evidence="1" key="1">
    <citation type="submission" date="2013-10" db="EMBL/GenBank/DDBJ databases">
        <title>Genomic analysis of the causative agents of coccidiosis in chickens.</title>
        <authorList>
            <person name="Reid A.J."/>
            <person name="Blake D."/>
            <person name="Billington K."/>
            <person name="Browne H."/>
            <person name="Dunn M."/>
            <person name="Hung S."/>
            <person name="Kawahara F."/>
            <person name="Miranda-Saavedra D."/>
            <person name="Mourier T."/>
            <person name="Nagra H."/>
            <person name="Otto T.D."/>
            <person name="Rawlings N."/>
            <person name="Sanchez A."/>
            <person name="Sanders M."/>
            <person name="Subramaniam C."/>
            <person name="Tay Y."/>
            <person name="Dear P."/>
            <person name="Doerig C."/>
            <person name="Gruber A."/>
            <person name="Parkinson J."/>
            <person name="Shirley M."/>
            <person name="Wan K.L."/>
            <person name="Berriman M."/>
            <person name="Tomley F."/>
            <person name="Pain A."/>
        </authorList>
    </citation>
    <scope>NUCLEOTIDE SEQUENCE [LARGE SCALE GENOMIC DNA]</scope>
    <source>
        <strain evidence="1">Houghton</strain>
    </source>
</reference>
<dbReference type="OrthoDB" id="333281at2759"/>
<evidence type="ECO:0000313" key="2">
    <source>
        <dbReference type="Proteomes" id="UP000030754"/>
    </source>
</evidence>
<reference evidence="1" key="2">
    <citation type="submission" date="2013-10" db="EMBL/GenBank/DDBJ databases">
        <authorList>
            <person name="Aslett M."/>
        </authorList>
    </citation>
    <scope>NUCLEOTIDE SEQUENCE [LARGE SCALE GENOMIC DNA]</scope>
    <source>
        <strain evidence="1">Houghton</strain>
    </source>
</reference>
<proteinExistence type="predicted"/>
<dbReference type="VEuPathDB" id="ToxoDB:ENH_00024510"/>
<keyword evidence="2" id="KW-1185">Reference proteome</keyword>
<gene>
    <name evidence="1" type="ORF">ENH_00024510</name>
</gene>
<accession>U6MU61</accession>
<dbReference type="Proteomes" id="UP000030754">
    <property type="component" value="Unassembled WGS sequence"/>
</dbReference>
<dbReference type="AlphaFoldDB" id="U6MU61"/>
<dbReference type="SUPFAM" id="SSF82171">
    <property type="entry name" value="DPP6 N-terminal domain-like"/>
    <property type="match status" value="1"/>
</dbReference>
<name>U6MU61_9EIME</name>
<dbReference type="EMBL" id="HG723691">
    <property type="protein sequence ID" value="CDJ66603.1"/>
    <property type="molecule type" value="Genomic_DNA"/>
</dbReference>